<evidence type="ECO:0000256" key="3">
    <source>
        <dbReference type="ARBA" id="ARBA00022729"/>
    </source>
</evidence>
<dbReference type="InterPro" id="IPR028082">
    <property type="entry name" value="Peripla_BP_I"/>
</dbReference>
<dbReference type="EMBL" id="CP046916">
    <property type="protein sequence ID" value="QGZ66206.1"/>
    <property type="molecule type" value="Genomic_DNA"/>
</dbReference>
<evidence type="ECO:0000256" key="4">
    <source>
        <dbReference type="SAM" id="SignalP"/>
    </source>
</evidence>
<dbReference type="RefSeq" id="WP_158957408.1">
    <property type="nucleotide sequence ID" value="NZ_CP046916.1"/>
</dbReference>
<evidence type="ECO:0000259" key="5">
    <source>
        <dbReference type="Pfam" id="PF13407"/>
    </source>
</evidence>
<evidence type="ECO:0000313" key="6">
    <source>
        <dbReference type="EMBL" id="QGZ66206.1"/>
    </source>
</evidence>
<dbReference type="Proteomes" id="UP000433577">
    <property type="component" value="Chromosome 4"/>
</dbReference>
<dbReference type="Gene3D" id="3.40.50.2300">
    <property type="match status" value="2"/>
</dbReference>
<keyword evidence="7" id="KW-1185">Reference proteome</keyword>
<feature type="chain" id="PRO_5030856098" evidence="4">
    <location>
        <begin position="24"/>
        <end position="319"/>
    </location>
</feature>
<gene>
    <name evidence="6" type="ORF">FAZ98_30835</name>
</gene>
<dbReference type="Pfam" id="PF13407">
    <property type="entry name" value="Peripla_BP_4"/>
    <property type="match status" value="1"/>
</dbReference>
<dbReference type="OrthoDB" id="3837830at2"/>
<organism evidence="6 7">
    <name type="scientific">Paraburkholderia acidisoli</name>
    <dbReference type="NCBI Taxonomy" id="2571748"/>
    <lineage>
        <taxon>Bacteria</taxon>
        <taxon>Pseudomonadati</taxon>
        <taxon>Pseudomonadota</taxon>
        <taxon>Betaproteobacteria</taxon>
        <taxon>Burkholderiales</taxon>
        <taxon>Burkholderiaceae</taxon>
        <taxon>Paraburkholderia</taxon>
    </lineage>
</organism>
<feature type="domain" description="Periplasmic binding protein" evidence="5">
    <location>
        <begin position="34"/>
        <end position="287"/>
    </location>
</feature>
<accession>A0A7Z2GR17</accession>
<feature type="signal peptide" evidence="4">
    <location>
        <begin position="1"/>
        <end position="23"/>
    </location>
</feature>
<keyword evidence="3 4" id="KW-0732">Signal</keyword>
<name>A0A7Z2GR17_9BURK</name>
<dbReference type="InterPro" id="IPR025997">
    <property type="entry name" value="SBP_2_dom"/>
</dbReference>
<evidence type="ECO:0000313" key="7">
    <source>
        <dbReference type="Proteomes" id="UP000433577"/>
    </source>
</evidence>
<dbReference type="PANTHER" id="PTHR46847:SF1">
    <property type="entry name" value="D-ALLOSE-BINDING PERIPLASMIC PROTEIN-RELATED"/>
    <property type="match status" value="1"/>
</dbReference>
<dbReference type="SUPFAM" id="SSF53822">
    <property type="entry name" value="Periplasmic binding protein-like I"/>
    <property type="match status" value="1"/>
</dbReference>
<dbReference type="AlphaFoldDB" id="A0A7Z2GR17"/>
<evidence type="ECO:0000256" key="2">
    <source>
        <dbReference type="ARBA" id="ARBA00007639"/>
    </source>
</evidence>
<sequence length="319" mass="33475">MYKRVLVVFAAATTLVSAGLAHAADNIAIAGVVFQQDMFMRSVARGMDEEAKSEGVQILDGNSDNKPEKEASLIDTYVARGVKAIVIAPLSDQASIPALKRAHDKGVQIVTWTTDVKADFPAARVGSSGAIMGGGTGKAAARFIKQKLGGTATVGLIGFKAQLPELSNARTQGFLTEARKGGTVNVVAEQDAWLAEKAVSVVSDMLTANPKINVIYAANEGGTVGAVQAVRRMNKQGKVFVFGTDGSEQLTRFLQDNDDVLVATTAAQPKLIGREAVKAAMKAVKGQPVDKVVEVPAVPLSRDDPKTLANYAASLKNVN</sequence>
<comment type="similarity">
    <text evidence="2">Belongs to the bacterial solute-binding protein 2 family.</text>
</comment>
<reference evidence="6 7" key="1">
    <citation type="submission" date="2019-12" db="EMBL/GenBank/DDBJ databases">
        <title>Paraburkholderia acidiphila 7Q-K02 sp. nov and Paraburkholderia acidisoli DHF22 sp. nov., two strains isolated from forest soil.</title>
        <authorList>
            <person name="Gao Z."/>
            <person name="Qiu L."/>
        </authorList>
    </citation>
    <scope>NUCLEOTIDE SEQUENCE [LARGE SCALE GENOMIC DNA]</scope>
    <source>
        <strain evidence="6 7">DHF22</strain>
    </source>
</reference>
<dbReference type="KEGG" id="pacs:FAZ98_30835"/>
<evidence type="ECO:0000256" key="1">
    <source>
        <dbReference type="ARBA" id="ARBA00004196"/>
    </source>
</evidence>
<comment type="subcellular location">
    <subcellularLocation>
        <location evidence="1">Cell envelope</location>
    </subcellularLocation>
</comment>
<dbReference type="PANTHER" id="PTHR46847">
    <property type="entry name" value="D-ALLOSE-BINDING PERIPLASMIC PROTEIN-RELATED"/>
    <property type="match status" value="1"/>
</dbReference>
<dbReference type="GO" id="GO:0030246">
    <property type="term" value="F:carbohydrate binding"/>
    <property type="evidence" value="ECO:0007669"/>
    <property type="project" value="UniProtKB-ARBA"/>
</dbReference>
<protein>
    <submittedName>
        <fullName evidence="6">Substrate-binding domain-containing protein</fullName>
    </submittedName>
</protein>
<dbReference type="GO" id="GO:0030313">
    <property type="term" value="C:cell envelope"/>
    <property type="evidence" value="ECO:0007669"/>
    <property type="project" value="UniProtKB-SubCell"/>
</dbReference>
<proteinExistence type="inferred from homology"/>